<protein>
    <submittedName>
        <fullName evidence="1">Uncharacterized protein</fullName>
    </submittedName>
</protein>
<name>A0ABU2BXL4_9ACTN</name>
<accession>A0ABU2BXL4</accession>
<evidence type="ECO:0000313" key="2">
    <source>
        <dbReference type="Proteomes" id="UP001183648"/>
    </source>
</evidence>
<sequence length="217" mass="23214">MSGPAAAGLEDRVGFALTVPESWFELDLAPATRDDAVRRLVEDRLRGQQELWEARQGVMRILREEAATAWDSGAAYAACLVHPTDEGPITASLTVSLVRGPVGAEDTQDLLGTLETVPRTDDGRFTSVTAVRLGDAPADCARSYGVDDLPVAGGYVRTVFMQTFVRVPGMNKYFVVSAGSPVVALAEDLLDLFDAITGTFRVVPLEPTASTARTGDR</sequence>
<dbReference type="RefSeq" id="WP_310303116.1">
    <property type="nucleotide sequence ID" value="NZ_BAAAPS010000010.1"/>
</dbReference>
<keyword evidence="2" id="KW-1185">Reference proteome</keyword>
<evidence type="ECO:0000313" key="1">
    <source>
        <dbReference type="EMBL" id="MDR7363132.1"/>
    </source>
</evidence>
<organism evidence="1 2">
    <name type="scientific">Nocardioides marmoribigeumensis</name>
    <dbReference type="NCBI Taxonomy" id="433649"/>
    <lineage>
        <taxon>Bacteria</taxon>
        <taxon>Bacillati</taxon>
        <taxon>Actinomycetota</taxon>
        <taxon>Actinomycetes</taxon>
        <taxon>Propionibacteriales</taxon>
        <taxon>Nocardioidaceae</taxon>
        <taxon>Nocardioides</taxon>
    </lineage>
</organism>
<proteinExistence type="predicted"/>
<gene>
    <name evidence="1" type="ORF">J2S63_002685</name>
</gene>
<dbReference type="Proteomes" id="UP001183648">
    <property type="component" value="Unassembled WGS sequence"/>
</dbReference>
<reference evidence="1 2" key="1">
    <citation type="submission" date="2023-07" db="EMBL/GenBank/DDBJ databases">
        <title>Sequencing the genomes of 1000 actinobacteria strains.</title>
        <authorList>
            <person name="Klenk H.-P."/>
        </authorList>
    </citation>
    <scope>NUCLEOTIDE SEQUENCE [LARGE SCALE GENOMIC DNA]</scope>
    <source>
        <strain evidence="1 2">DSM 19426</strain>
    </source>
</reference>
<dbReference type="EMBL" id="JAVDYG010000001">
    <property type="protein sequence ID" value="MDR7363132.1"/>
    <property type="molecule type" value="Genomic_DNA"/>
</dbReference>
<comment type="caution">
    <text evidence="1">The sequence shown here is derived from an EMBL/GenBank/DDBJ whole genome shotgun (WGS) entry which is preliminary data.</text>
</comment>